<organism evidence="1 2">
    <name type="scientific">Methanolacinia petrolearia (strain DSM 11571 / OCM 486 / SEBR 4847)</name>
    <name type="common">Methanoplanus petrolearius</name>
    <dbReference type="NCBI Taxonomy" id="679926"/>
    <lineage>
        <taxon>Archaea</taxon>
        <taxon>Methanobacteriati</taxon>
        <taxon>Methanobacteriota</taxon>
        <taxon>Stenosarchaea group</taxon>
        <taxon>Methanomicrobia</taxon>
        <taxon>Methanomicrobiales</taxon>
        <taxon>Methanomicrobiaceae</taxon>
        <taxon>Methanolacinia</taxon>
    </lineage>
</organism>
<proteinExistence type="predicted"/>
<keyword evidence="2" id="KW-1185">Reference proteome</keyword>
<dbReference type="EMBL" id="CP002117">
    <property type="protein sequence ID" value="ADN35081.1"/>
    <property type="molecule type" value="Genomic_DNA"/>
</dbReference>
<dbReference type="PANTHER" id="PTHR39162">
    <property type="entry name" value="GLL3345 PROTEIN"/>
    <property type="match status" value="1"/>
</dbReference>
<evidence type="ECO:0000313" key="2">
    <source>
        <dbReference type="Proteomes" id="UP000006565"/>
    </source>
</evidence>
<accession>E1RFD3</accession>
<dbReference type="InterPro" id="IPR014229">
    <property type="entry name" value="Spore_YtfJ"/>
</dbReference>
<dbReference type="GeneID" id="9742750"/>
<gene>
    <name evidence="1" type="ordered locus">Mpet_0307</name>
</gene>
<evidence type="ECO:0000313" key="1">
    <source>
        <dbReference type="EMBL" id="ADN35081.1"/>
    </source>
</evidence>
<protein>
    <submittedName>
        <fullName evidence="1">Sporulation protein YtfJ</fullName>
    </submittedName>
</protein>
<dbReference type="RefSeq" id="WP_013328260.1">
    <property type="nucleotide sequence ID" value="NC_014507.1"/>
</dbReference>
<dbReference type="PANTHER" id="PTHR39162:SF1">
    <property type="entry name" value="SPORULATION PROTEIN YTFJ"/>
    <property type="match status" value="1"/>
</dbReference>
<dbReference type="Proteomes" id="UP000006565">
    <property type="component" value="Chromosome"/>
</dbReference>
<dbReference type="KEGG" id="mpi:Mpet_0307"/>
<dbReference type="STRING" id="679926.Mpet_0307"/>
<name>E1RFD3_METP4</name>
<dbReference type="AlphaFoldDB" id="E1RFD3"/>
<dbReference type="HOGENOM" id="CLU_115880_2_1_2"/>
<sequence length="135" mass="14159">MSSEELFEKTLKEVDRLIHEGSTLGDPVEINGCTIIPVFAYGFGFGAGFGGSDKTGQSGGAGAGGGISPIALVVIDKNTEGIEGVRVVPVKKPGPVTEAINAIGEEIIPKVVEMMNKKEEEGKEEVKKEETKKGK</sequence>
<reference evidence="1 2" key="1">
    <citation type="journal article" date="2010" name="Stand. Genomic Sci.">
        <title>Complete genome sequence of Methanoplanus petrolearius type strain (SEBR 4847).</title>
        <authorList>
            <person name="Brambilla E."/>
            <person name="Djao O.D."/>
            <person name="Daligault H."/>
            <person name="Lapidus A."/>
            <person name="Lucas S."/>
            <person name="Hammon N."/>
            <person name="Nolan M."/>
            <person name="Tice H."/>
            <person name="Cheng J.F."/>
            <person name="Han C."/>
            <person name="Tapia R."/>
            <person name="Goodwin L."/>
            <person name="Pitluck S."/>
            <person name="Liolios K."/>
            <person name="Ivanova N."/>
            <person name="Mavromatis K."/>
            <person name="Mikhailova N."/>
            <person name="Pati A."/>
            <person name="Chen A."/>
            <person name="Palaniappan K."/>
            <person name="Land M."/>
            <person name="Hauser L."/>
            <person name="Chang Y.J."/>
            <person name="Jeffries C.D."/>
            <person name="Rohde M."/>
            <person name="Spring S."/>
            <person name="Sikorski J."/>
            <person name="Goker M."/>
            <person name="Woyke T."/>
            <person name="Bristow J."/>
            <person name="Eisen J.A."/>
            <person name="Markowitz V."/>
            <person name="Hugenholtz P."/>
            <person name="Kyrpides N.C."/>
            <person name="Klenk H.P."/>
        </authorList>
    </citation>
    <scope>NUCLEOTIDE SEQUENCE [LARGE SCALE GENOMIC DNA]</scope>
    <source>
        <strain evidence="2">DSM 11571 / OCM 486 / SEBR 4847</strain>
    </source>
</reference>
<dbReference type="eggNOG" id="arCOG04972">
    <property type="taxonomic scope" value="Archaea"/>
</dbReference>
<dbReference type="Pfam" id="PF09579">
    <property type="entry name" value="Spore_YtfJ"/>
    <property type="match status" value="1"/>
</dbReference>
<dbReference type="OrthoDB" id="117747at2157"/>